<reference evidence="2 3" key="1">
    <citation type="submission" date="2024-09" db="EMBL/GenBank/DDBJ databases">
        <title>Rethinking Asexuality: The Enigmatic Case of Functional Sexual Genes in Lepraria (Stereocaulaceae).</title>
        <authorList>
            <person name="Doellman M."/>
            <person name="Sun Y."/>
            <person name="Barcenas-Pena A."/>
            <person name="Lumbsch H.T."/>
            <person name="Grewe F."/>
        </authorList>
    </citation>
    <scope>NUCLEOTIDE SEQUENCE [LARGE SCALE GENOMIC DNA]</scope>
    <source>
        <strain evidence="2 3">Mercado 3170</strain>
    </source>
</reference>
<dbReference type="InterPro" id="IPR035195">
    <property type="entry name" value="Emr1"/>
</dbReference>
<dbReference type="Proteomes" id="UP001590950">
    <property type="component" value="Unassembled WGS sequence"/>
</dbReference>
<name>A0ABR4AIH2_9LECA</name>
<proteinExistence type="predicted"/>
<keyword evidence="3" id="KW-1185">Reference proteome</keyword>
<evidence type="ECO:0000256" key="1">
    <source>
        <dbReference type="SAM" id="Phobius"/>
    </source>
</evidence>
<evidence type="ECO:0000313" key="2">
    <source>
        <dbReference type="EMBL" id="KAL2045583.1"/>
    </source>
</evidence>
<accession>A0ABR4AIH2</accession>
<keyword evidence="1" id="KW-0472">Membrane</keyword>
<dbReference type="Pfam" id="PF17237">
    <property type="entry name" value="Emr1"/>
    <property type="match status" value="1"/>
</dbReference>
<protein>
    <submittedName>
        <fullName evidence="2">Uncharacterized protein</fullName>
    </submittedName>
</protein>
<sequence>MANLPNLRRLFVDARTEAEESSYSRNAFYNLILFMSSVAAFSLIAQRLSGGRRALGS</sequence>
<keyword evidence="1" id="KW-0812">Transmembrane</keyword>
<comment type="caution">
    <text evidence="2">The sequence shown here is derived from an EMBL/GenBank/DDBJ whole genome shotgun (WGS) entry which is preliminary data.</text>
</comment>
<dbReference type="EMBL" id="JBEFKJ010000006">
    <property type="protein sequence ID" value="KAL2045583.1"/>
    <property type="molecule type" value="Genomic_DNA"/>
</dbReference>
<keyword evidence="1" id="KW-1133">Transmembrane helix</keyword>
<gene>
    <name evidence="2" type="ORF">N7G274_002011</name>
</gene>
<feature type="transmembrane region" description="Helical" evidence="1">
    <location>
        <begin position="27"/>
        <end position="45"/>
    </location>
</feature>
<organism evidence="2 3">
    <name type="scientific">Stereocaulon virgatum</name>
    <dbReference type="NCBI Taxonomy" id="373712"/>
    <lineage>
        <taxon>Eukaryota</taxon>
        <taxon>Fungi</taxon>
        <taxon>Dikarya</taxon>
        <taxon>Ascomycota</taxon>
        <taxon>Pezizomycotina</taxon>
        <taxon>Lecanoromycetes</taxon>
        <taxon>OSLEUM clade</taxon>
        <taxon>Lecanoromycetidae</taxon>
        <taxon>Lecanorales</taxon>
        <taxon>Lecanorineae</taxon>
        <taxon>Stereocaulaceae</taxon>
        <taxon>Stereocaulon</taxon>
    </lineage>
</organism>
<evidence type="ECO:0000313" key="3">
    <source>
        <dbReference type="Proteomes" id="UP001590950"/>
    </source>
</evidence>